<dbReference type="GO" id="GO:0016810">
    <property type="term" value="F:hydrolase activity, acting on carbon-nitrogen (but not peptide) bonds"/>
    <property type="evidence" value="ECO:0007669"/>
    <property type="project" value="InterPro"/>
</dbReference>
<keyword evidence="4" id="KW-1185">Reference proteome</keyword>
<dbReference type="CDD" id="cd01299">
    <property type="entry name" value="Met_dep_hydrolase_A"/>
    <property type="match status" value="1"/>
</dbReference>
<accession>A0A941EW60</accession>
<dbReference type="InterPro" id="IPR032466">
    <property type="entry name" value="Metal_Hydrolase"/>
</dbReference>
<dbReference type="InterPro" id="IPR006680">
    <property type="entry name" value="Amidohydro-rel"/>
</dbReference>
<organism evidence="3 4">
    <name type="scientific">Actinospica durhamensis</name>
    <dbReference type="NCBI Taxonomy" id="1508375"/>
    <lineage>
        <taxon>Bacteria</taxon>
        <taxon>Bacillati</taxon>
        <taxon>Actinomycetota</taxon>
        <taxon>Actinomycetes</taxon>
        <taxon>Catenulisporales</taxon>
        <taxon>Actinospicaceae</taxon>
        <taxon>Actinospica</taxon>
    </lineage>
</organism>
<feature type="compositionally biased region" description="Basic residues" evidence="1">
    <location>
        <begin position="326"/>
        <end position="335"/>
    </location>
</feature>
<dbReference type="Gene3D" id="2.30.40.10">
    <property type="entry name" value="Urease, subunit C, domain 1"/>
    <property type="match status" value="1"/>
</dbReference>
<proteinExistence type="predicted"/>
<feature type="compositionally biased region" description="Basic residues" evidence="1">
    <location>
        <begin position="307"/>
        <end position="318"/>
    </location>
</feature>
<dbReference type="Proteomes" id="UP000675781">
    <property type="component" value="Unassembled WGS sequence"/>
</dbReference>
<reference evidence="3" key="1">
    <citation type="submission" date="2021-04" db="EMBL/GenBank/DDBJ databases">
        <title>Genome based classification of Actinospica acidithermotolerans sp. nov., an actinobacterium isolated from an Indonesian hot spring.</title>
        <authorList>
            <person name="Kusuma A.B."/>
            <person name="Putra K.E."/>
            <person name="Nafisah S."/>
            <person name="Loh J."/>
            <person name="Nouioui I."/>
            <person name="Goodfellow M."/>
        </authorList>
    </citation>
    <scope>NUCLEOTIDE SEQUENCE</scope>
    <source>
        <strain evidence="3">CSCA 57</strain>
    </source>
</reference>
<dbReference type="SUPFAM" id="SSF51556">
    <property type="entry name" value="Metallo-dependent hydrolases"/>
    <property type="match status" value="1"/>
</dbReference>
<evidence type="ECO:0000313" key="4">
    <source>
        <dbReference type="Proteomes" id="UP000675781"/>
    </source>
</evidence>
<dbReference type="Pfam" id="PF01979">
    <property type="entry name" value="Amidohydro_1"/>
    <property type="match status" value="1"/>
</dbReference>
<protein>
    <submittedName>
        <fullName evidence="3">Amidohydrolase family protein</fullName>
    </submittedName>
</protein>
<dbReference type="EMBL" id="JAGSOG010000286">
    <property type="protein sequence ID" value="MBR7838403.1"/>
    <property type="molecule type" value="Genomic_DNA"/>
</dbReference>
<dbReference type="AlphaFoldDB" id="A0A941EW60"/>
<dbReference type="InterPro" id="IPR051781">
    <property type="entry name" value="Metallo-dep_Hydrolase"/>
</dbReference>
<dbReference type="PANTHER" id="PTHR43135">
    <property type="entry name" value="ALPHA-D-RIBOSE 1-METHYLPHOSPHONATE 5-TRIPHOSPHATE DIPHOSPHATASE"/>
    <property type="match status" value="1"/>
</dbReference>
<evidence type="ECO:0000313" key="3">
    <source>
        <dbReference type="EMBL" id="MBR7838403.1"/>
    </source>
</evidence>
<dbReference type="Gene3D" id="3.20.20.140">
    <property type="entry name" value="Metal-dependent hydrolases"/>
    <property type="match status" value="1"/>
</dbReference>
<comment type="caution">
    <text evidence="3">The sequence shown here is derived from an EMBL/GenBank/DDBJ whole genome shotgun (WGS) entry which is preliminary data.</text>
</comment>
<dbReference type="PANTHER" id="PTHR43135:SF3">
    <property type="entry name" value="ALPHA-D-RIBOSE 1-METHYLPHOSPHONATE 5-TRIPHOSPHATE DIPHOSPHATASE"/>
    <property type="match status" value="1"/>
</dbReference>
<dbReference type="InterPro" id="IPR057744">
    <property type="entry name" value="OTAase-like"/>
</dbReference>
<feature type="domain" description="Amidohydrolase-related" evidence="2">
    <location>
        <begin position="63"/>
        <end position="266"/>
    </location>
</feature>
<evidence type="ECO:0000256" key="1">
    <source>
        <dbReference type="SAM" id="MobiDB-lite"/>
    </source>
</evidence>
<evidence type="ECO:0000259" key="2">
    <source>
        <dbReference type="Pfam" id="PF01979"/>
    </source>
</evidence>
<gene>
    <name evidence="3" type="ORF">KDL01_34360</name>
</gene>
<sequence length="436" mass="46529">MGDARAASTLIEHVRVFDGVADVLSDPRHVLVRDGLIASITAEPPEPAAFGGDCVRIEAAGHTLMPGLIDAHWHAAFASLSFSALQFADAGFIAIAAAHAARETLLRGFTTVRDAGGPTFGLKLAIDRGLTAGPRIYPSGAFISQTAGHGDFRTPNEVPRGLCGHLSHAEIVGASAIADGVEEVLRAAREQLMRGASQLKMMAGGGAASTHDPIDVTQYTEAELRAGVEAAENWGTYVMVHAYTSRAVQQALRAGVRCIDHGHLGRGDRRHDRGEERVVVAATLPRRRGRHPAGVGGEPGQADARDRRHRHRLHTRAQTRREPRLGHRHPLRRQAGHPPGRPLVKMRRWFSPAEVLRMATSTNARLLTLSGERNPYPGVLGQVKEGAIADLLLVAGDPLTDLDLLARPDASLALIMKDGVVYKNTLTAAAPSAVSG</sequence>
<dbReference type="InterPro" id="IPR011059">
    <property type="entry name" value="Metal-dep_hydrolase_composite"/>
</dbReference>
<feature type="region of interest" description="Disordered" evidence="1">
    <location>
        <begin position="287"/>
        <end position="344"/>
    </location>
</feature>
<dbReference type="SUPFAM" id="SSF51338">
    <property type="entry name" value="Composite domain of metallo-dependent hydrolases"/>
    <property type="match status" value="2"/>
</dbReference>
<name>A0A941EW60_9ACTN</name>